<dbReference type="Gene3D" id="1.10.730.10">
    <property type="entry name" value="Isoleucyl-tRNA Synthetase, Domain 1"/>
    <property type="match status" value="1"/>
</dbReference>
<evidence type="ECO:0000313" key="1">
    <source>
        <dbReference type="EMBL" id="SYV89541.1"/>
    </source>
</evidence>
<sequence>MSKSIGNLIFPHDFLKKYDADTYKLLILTTNFAKPINLTDELLDSIQTIINKFNLLNNTIQLKKIENEIDERKVKEVIEEIANLNFSNAYKEIIQLTKKEDQYKTFLEIMKILGFIFPLKIISQEDKNLYNQW</sequence>
<dbReference type="Proteomes" id="UP000259864">
    <property type="component" value="Chromosome 1"/>
</dbReference>
<dbReference type="GO" id="GO:0004817">
    <property type="term" value="F:cysteine-tRNA ligase activity"/>
    <property type="evidence" value="ECO:0007669"/>
    <property type="project" value="UniProtKB-EC"/>
</dbReference>
<feature type="non-terminal residue" evidence="1">
    <location>
        <position position="133"/>
    </location>
</feature>
<accession>A0A3B0PHC0</accession>
<dbReference type="SUPFAM" id="SSF52374">
    <property type="entry name" value="Nucleotidylyl transferase"/>
    <property type="match status" value="1"/>
</dbReference>
<dbReference type="AlphaFoldDB" id="A0A3B0PHC0"/>
<dbReference type="KEGG" id="mala:NCTC10135_00028"/>
<keyword evidence="1" id="KW-0436">Ligase</keyword>
<dbReference type="EMBL" id="LS991949">
    <property type="protein sequence ID" value="SYV89541.1"/>
    <property type="molecule type" value="Genomic_DNA"/>
</dbReference>
<evidence type="ECO:0000313" key="2">
    <source>
        <dbReference type="Proteomes" id="UP000259864"/>
    </source>
</evidence>
<name>A0A3B0PHC0_9BACT</name>
<protein>
    <submittedName>
        <fullName evidence="1">Cysteine--tRNA ligase</fullName>
        <ecNumber evidence="1">6.1.1.16</ecNumber>
    </submittedName>
</protein>
<reference evidence="2" key="1">
    <citation type="submission" date="2018-06" db="EMBL/GenBank/DDBJ databases">
        <authorList>
            <consortium name="Pathogen Informatics"/>
        </authorList>
    </citation>
    <scope>NUCLEOTIDE SEQUENCE [LARGE SCALE GENOMIC DNA]</scope>
    <source>
        <strain evidence="2">NCTC10135</strain>
    </source>
</reference>
<proteinExistence type="predicted"/>
<gene>
    <name evidence="1" type="primary">cysS_1</name>
    <name evidence="1" type="ORF">NCTC10135_00028</name>
</gene>
<organism evidence="1 2">
    <name type="scientific">Metamycoplasma alkalescens</name>
    <dbReference type="NCBI Taxonomy" id="45363"/>
    <lineage>
        <taxon>Bacteria</taxon>
        <taxon>Bacillati</taxon>
        <taxon>Mycoplasmatota</taxon>
        <taxon>Mycoplasmoidales</taxon>
        <taxon>Metamycoplasmataceae</taxon>
        <taxon>Metamycoplasma</taxon>
    </lineage>
</organism>
<dbReference type="EC" id="6.1.1.16" evidence="1"/>